<feature type="region of interest" description="Disordered" evidence="5">
    <location>
        <begin position="47"/>
        <end position="83"/>
    </location>
</feature>
<gene>
    <name evidence="6" type="ORF">I3842_05G181300</name>
</gene>
<dbReference type="Proteomes" id="UP000811246">
    <property type="component" value="Chromosome 5"/>
</dbReference>
<evidence type="ECO:0000256" key="1">
    <source>
        <dbReference type="ARBA" id="ARBA00004613"/>
    </source>
</evidence>
<dbReference type="Pfam" id="PF00295">
    <property type="entry name" value="Glyco_hydro_28"/>
    <property type="match status" value="1"/>
</dbReference>
<evidence type="ECO:0000313" key="6">
    <source>
        <dbReference type="EMBL" id="KAG6713992.1"/>
    </source>
</evidence>
<dbReference type="SMART" id="SM00710">
    <property type="entry name" value="PbH1"/>
    <property type="match status" value="5"/>
</dbReference>
<evidence type="ECO:0008006" key="8">
    <source>
        <dbReference type="Google" id="ProtNLM"/>
    </source>
</evidence>
<comment type="similarity">
    <text evidence="4">Belongs to the glycosyl hydrolase 28 family.</text>
</comment>
<keyword evidence="4" id="KW-0378">Hydrolase</keyword>
<sequence length="490" mass="52955">MKRNKNLFPIKEEVQEMKRNKNLSIVSLVLLLSILFIASSSTVSVDARKHHSKKTKPHKHPKDKGDNGGSSFPGPAPAPPADYGPVPTQSSIFDVLFFGAKGDGVSDDSKALLAAWKAACKIPGATVEIPSEFKFLINPITLQGPCMPHLVLQIDGTVLAPSKVGSWPKSSLFQWINFKWLHNFTIQGSGTVDGQGSNWWSSTSAASQSKHIKKSKHIPDIKPTALRFYSSYDVNVRDIKIIDSPQCHLKFDSSGGVKISNITISSPADSPNTDGIHLQNTQDVQIQHSNIGCGDDCISIQAGCTNVHVHHINCGPGHGISLGGLGKDETIACVSNIVVENISVQNTLSGVRIKTWQGGRGSVKNVTFRNARVSDVKVPIIIDQFYCDKSFCKNQTKAVEISGVKYDQIIGTYSVKPFHLACSNGVPCTDIGLTDIQLNPSPSHQGFQKGLCNNSYGKSRAPLVPSSIDYCLGSGGDAVRRISRSHDYVC</sequence>
<evidence type="ECO:0000256" key="2">
    <source>
        <dbReference type="ARBA" id="ARBA00022525"/>
    </source>
</evidence>
<dbReference type="AlphaFoldDB" id="A0A922JR78"/>
<name>A0A922JR78_CARIL</name>
<keyword evidence="4" id="KW-0326">Glycosidase</keyword>
<evidence type="ECO:0000313" key="7">
    <source>
        <dbReference type="Proteomes" id="UP000811246"/>
    </source>
</evidence>
<protein>
    <recommendedName>
        <fullName evidence="8">Polygalacturonase</fullName>
    </recommendedName>
</protein>
<dbReference type="InterPro" id="IPR000743">
    <property type="entry name" value="Glyco_hydro_28"/>
</dbReference>
<keyword evidence="3" id="KW-0961">Cell wall biogenesis/degradation</keyword>
<reference evidence="6" key="1">
    <citation type="submission" date="2021-01" db="EMBL/GenBank/DDBJ databases">
        <authorList>
            <person name="Lovell J.T."/>
            <person name="Bentley N."/>
            <person name="Bhattarai G."/>
            <person name="Jenkins J.W."/>
            <person name="Sreedasyam A."/>
            <person name="Alarcon Y."/>
            <person name="Bock C."/>
            <person name="Boston L."/>
            <person name="Carlson J."/>
            <person name="Cervantes K."/>
            <person name="Clermont K."/>
            <person name="Krom N."/>
            <person name="Kubenka K."/>
            <person name="Mamidi S."/>
            <person name="Mattison C."/>
            <person name="Monteros M."/>
            <person name="Pisani C."/>
            <person name="Plott C."/>
            <person name="Rajasekar S."/>
            <person name="Rhein H.S."/>
            <person name="Rohla C."/>
            <person name="Song M."/>
            <person name="Hilaire R.S."/>
            <person name="Shu S."/>
            <person name="Wells L."/>
            <person name="Wang X."/>
            <person name="Webber J."/>
            <person name="Heerema R.J."/>
            <person name="Klein P."/>
            <person name="Conner P."/>
            <person name="Grauke L."/>
            <person name="Grimwood J."/>
            <person name="Schmutz J."/>
            <person name="Randall J.J."/>
        </authorList>
    </citation>
    <scope>NUCLEOTIDE SEQUENCE</scope>
    <source>
        <tissue evidence="6">Leaf</tissue>
    </source>
</reference>
<organism evidence="6 7">
    <name type="scientific">Carya illinoinensis</name>
    <name type="common">Pecan</name>
    <dbReference type="NCBI Taxonomy" id="32201"/>
    <lineage>
        <taxon>Eukaryota</taxon>
        <taxon>Viridiplantae</taxon>
        <taxon>Streptophyta</taxon>
        <taxon>Embryophyta</taxon>
        <taxon>Tracheophyta</taxon>
        <taxon>Spermatophyta</taxon>
        <taxon>Magnoliopsida</taxon>
        <taxon>eudicotyledons</taxon>
        <taxon>Gunneridae</taxon>
        <taxon>Pentapetalae</taxon>
        <taxon>rosids</taxon>
        <taxon>fabids</taxon>
        <taxon>Fagales</taxon>
        <taxon>Juglandaceae</taxon>
        <taxon>Carya</taxon>
    </lineage>
</organism>
<comment type="caution">
    <text evidence="6">The sequence shown here is derived from an EMBL/GenBank/DDBJ whole genome shotgun (WGS) entry which is preliminary data.</text>
</comment>
<dbReference type="GO" id="GO:0071555">
    <property type="term" value="P:cell wall organization"/>
    <property type="evidence" value="ECO:0007669"/>
    <property type="project" value="UniProtKB-KW"/>
</dbReference>
<dbReference type="EMBL" id="CM031829">
    <property type="protein sequence ID" value="KAG6713992.1"/>
    <property type="molecule type" value="Genomic_DNA"/>
</dbReference>
<dbReference type="GO" id="GO:0005576">
    <property type="term" value="C:extracellular region"/>
    <property type="evidence" value="ECO:0007669"/>
    <property type="project" value="UniProtKB-SubCell"/>
</dbReference>
<evidence type="ECO:0000256" key="5">
    <source>
        <dbReference type="SAM" id="MobiDB-lite"/>
    </source>
</evidence>
<dbReference type="GO" id="GO:0004650">
    <property type="term" value="F:polygalacturonase activity"/>
    <property type="evidence" value="ECO:0007669"/>
    <property type="project" value="InterPro"/>
</dbReference>
<dbReference type="PANTHER" id="PTHR31375">
    <property type="match status" value="1"/>
</dbReference>
<evidence type="ECO:0000256" key="3">
    <source>
        <dbReference type="ARBA" id="ARBA00023316"/>
    </source>
</evidence>
<comment type="subcellular location">
    <subcellularLocation>
        <location evidence="1">Secreted</location>
    </subcellularLocation>
</comment>
<dbReference type="InterPro" id="IPR006626">
    <property type="entry name" value="PbH1"/>
</dbReference>
<accession>A0A922JR78</accession>
<evidence type="ECO:0000256" key="4">
    <source>
        <dbReference type="RuleBase" id="RU361169"/>
    </source>
</evidence>
<feature type="compositionally biased region" description="Basic residues" evidence="5">
    <location>
        <begin position="48"/>
        <end position="62"/>
    </location>
</feature>
<proteinExistence type="inferred from homology"/>
<dbReference type="GO" id="GO:0005975">
    <property type="term" value="P:carbohydrate metabolic process"/>
    <property type="evidence" value="ECO:0007669"/>
    <property type="project" value="InterPro"/>
</dbReference>
<keyword evidence="2" id="KW-0964">Secreted</keyword>